<protein>
    <submittedName>
        <fullName evidence="1">Uncharacterized protein</fullName>
    </submittedName>
</protein>
<gene>
    <name evidence="1" type="ORF">L1987_01028</name>
</gene>
<comment type="caution">
    <text evidence="1">The sequence shown here is derived from an EMBL/GenBank/DDBJ whole genome shotgun (WGS) entry which is preliminary data.</text>
</comment>
<reference evidence="2" key="1">
    <citation type="journal article" date="2022" name="Mol. Ecol. Resour.">
        <title>The genomes of chicory, endive, great burdock and yacon provide insights into Asteraceae palaeo-polyploidization history and plant inulin production.</title>
        <authorList>
            <person name="Fan W."/>
            <person name="Wang S."/>
            <person name="Wang H."/>
            <person name="Wang A."/>
            <person name="Jiang F."/>
            <person name="Liu H."/>
            <person name="Zhao H."/>
            <person name="Xu D."/>
            <person name="Zhang Y."/>
        </authorList>
    </citation>
    <scope>NUCLEOTIDE SEQUENCE [LARGE SCALE GENOMIC DNA]</scope>
    <source>
        <strain evidence="2">cv. Yunnan</strain>
    </source>
</reference>
<dbReference type="Proteomes" id="UP001056120">
    <property type="component" value="Linkage Group LG01"/>
</dbReference>
<dbReference type="EMBL" id="CM042018">
    <property type="protein sequence ID" value="KAI3826967.1"/>
    <property type="molecule type" value="Genomic_DNA"/>
</dbReference>
<sequence>MQYHGPMINNLIIDHFEIPLKKIKLATGDFSPKSRLEDDKNCNVYIGELPSHDRKAAIKCHNWHRSVGMDKFLEERLLYIGSSHENINPFIGFCFEGNNKITVTDYAVNRSLDRHLQDSYKRLELTWARRLEICLGAAKGLKHLQSCLEKSRIVIDRNVQSKYILLDENMKAKICGLSFIGLVDRNQAQANPPLGASRYYMDPISVESGILNKSSDVYAFGVVLFELMSGMLASEKRSIGDLNAQHLIKLVRRYYDVGLENLTDPYIRGQMNRRSFYSVKEIAYKCISLNIKDRPTMDVIIKTIEEALDTHNHGADSIVTIRSQQHENAKGVNNKSINQWMPGFTKIPCTMKPTSSRQK</sequence>
<proteinExistence type="predicted"/>
<evidence type="ECO:0000313" key="2">
    <source>
        <dbReference type="Proteomes" id="UP001056120"/>
    </source>
</evidence>
<organism evidence="1 2">
    <name type="scientific">Smallanthus sonchifolius</name>
    <dbReference type="NCBI Taxonomy" id="185202"/>
    <lineage>
        <taxon>Eukaryota</taxon>
        <taxon>Viridiplantae</taxon>
        <taxon>Streptophyta</taxon>
        <taxon>Embryophyta</taxon>
        <taxon>Tracheophyta</taxon>
        <taxon>Spermatophyta</taxon>
        <taxon>Magnoliopsida</taxon>
        <taxon>eudicotyledons</taxon>
        <taxon>Gunneridae</taxon>
        <taxon>Pentapetalae</taxon>
        <taxon>asterids</taxon>
        <taxon>campanulids</taxon>
        <taxon>Asterales</taxon>
        <taxon>Asteraceae</taxon>
        <taxon>Asteroideae</taxon>
        <taxon>Heliantheae alliance</taxon>
        <taxon>Millerieae</taxon>
        <taxon>Smallanthus</taxon>
    </lineage>
</organism>
<keyword evidence="2" id="KW-1185">Reference proteome</keyword>
<reference evidence="1 2" key="2">
    <citation type="journal article" date="2022" name="Mol. Ecol. Resour.">
        <title>The genomes of chicory, endive, great burdock and yacon provide insights into Asteraceae paleo-polyploidization history and plant inulin production.</title>
        <authorList>
            <person name="Fan W."/>
            <person name="Wang S."/>
            <person name="Wang H."/>
            <person name="Wang A."/>
            <person name="Jiang F."/>
            <person name="Liu H."/>
            <person name="Zhao H."/>
            <person name="Xu D."/>
            <person name="Zhang Y."/>
        </authorList>
    </citation>
    <scope>NUCLEOTIDE SEQUENCE [LARGE SCALE GENOMIC DNA]</scope>
    <source>
        <strain evidence="2">cv. Yunnan</strain>
        <tissue evidence="1">Leaves</tissue>
    </source>
</reference>
<accession>A0ACB9K3Y5</accession>
<name>A0ACB9K3Y5_9ASTR</name>
<evidence type="ECO:0000313" key="1">
    <source>
        <dbReference type="EMBL" id="KAI3826967.1"/>
    </source>
</evidence>